<protein>
    <recommendedName>
        <fullName evidence="3">Tocopherol cyclase-like protein</fullName>
    </recommendedName>
</protein>
<organism evidence="1 2">
    <name type="scientific">Saccharothrix carnea</name>
    <dbReference type="NCBI Taxonomy" id="1280637"/>
    <lineage>
        <taxon>Bacteria</taxon>
        <taxon>Bacillati</taxon>
        <taxon>Actinomycetota</taxon>
        <taxon>Actinomycetes</taxon>
        <taxon>Pseudonocardiales</taxon>
        <taxon>Pseudonocardiaceae</taxon>
        <taxon>Saccharothrix</taxon>
    </lineage>
</organism>
<dbReference type="AlphaFoldDB" id="A0A2P8I091"/>
<gene>
    <name evidence="1" type="ORF">B0I31_11792</name>
</gene>
<dbReference type="Proteomes" id="UP000241118">
    <property type="component" value="Unassembled WGS sequence"/>
</dbReference>
<keyword evidence="2" id="KW-1185">Reference proteome</keyword>
<evidence type="ECO:0008006" key="3">
    <source>
        <dbReference type="Google" id="ProtNLM"/>
    </source>
</evidence>
<sequence>MLGVRGPFPEAELCHPLDRQWLHYAFLSSTGSHAVISNLSVLGSEPPGDGSAARWEPQRMAILLVHDPVHGWSSTQFNANAPDPAWSAFRLPHPHASPAAFEVAAVAGRPAVDLRLSRTSRPCTAQSAPFGDDQFLRWQSEPGVRGSGTLRSPRGDVHCELVGYHERVRGRWSWPVLGGWVFGFANAPSDDPVAPPPWSVVFTLIQPEYPRDAANGSVMLWRDGRMVRHFPRRRLEVAVHGQLDRDRVVLVPPLAATLATAPAPVVPGRLLITARLGEDRLVLDFRPTTAARIANPSETSLKPFSVHELLGGCVIEGVIAGRRFAFETHGIVEFAGDARDD</sequence>
<comment type="caution">
    <text evidence="1">The sequence shown here is derived from an EMBL/GenBank/DDBJ whole genome shotgun (WGS) entry which is preliminary data.</text>
</comment>
<proteinExistence type="predicted"/>
<dbReference type="EMBL" id="PYAX01000017">
    <property type="protein sequence ID" value="PSL51896.1"/>
    <property type="molecule type" value="Genomic_DNA"/>
</dbReference>
<dbReference type="RefSeq" id="WP_106619542.1">
    <property type="nucleotide sequence ID" value="NZ_PYAX01000017.1"/>
</dbReference>
<dbReference type="OrthoDB" id="3661487at2"/>
<reference evidence="1 2" key="1">
    <citation type="submission" date="2018-03" db="EMBL/GenBank/DDBJ databases">
        <title>Genomic Encyclopedia of Type Strains, Phase III (KMG-III): the genomes of soil and plant-associated and newly described type strains.</title>
        <authorList>
            <person name="Whitman W."/>
        </authorList>
    </citation>
    <scope>NUCLEOTIDE SEQUENCE [LARGE SCALE GENOMIC DNA]</scope>
    <source>
        <strain evidence="1 2">CGMCC 4.7097</strain>
    </source>
</reference>
<name>A0A2P8I091_SACCR</name>
<evidence type="ECO:0000313" key="2">
    <source>
        <dbReference type="Proteomes" id="UP000241118"/>
    </source>
</evidence>
<evidence type="ECO:0000313" key="1">
    <source>
        <dbReference type="EMBL" id="PSL51896.1"/>
    </source>
</evidence>
<accession>A0A2P8I091</accession>